<comment type="caution">
    <text evidence="1">The sequence shown here is derived from an EMBL/GenBank/DDBJ whole genome shotgun (WGS) entry which is preliminary data.</text>
</comment>
<protein>
    <submittedName>
        <fullName evidence="1">Uncharacterized protein</fullName>
    </submittedName>
</protein>
<proteinExistence type="predicted"/>
<evidence type="ECO:0000313" key="1">
    <source>
        <dbReference type="EMBL" id="CAK0782583.1"/>
    </source>
</evidence>
<dbReference type="Proteomes" id="UP001314263">
    <property type="component" value="Unassembled WGS sequence"/>
</dbReference>
<name>A0AAV1I6C4_9CHLO</name>
<keyword evidence="2" id="KW-1185">Reference proteome</keyword>
<sequence length="391" mass="43064">MTMAYRSMSRAFDADAPECQEILQDVTLAGCHIPSGKLCKAAISLIRDGVVKPVALEDGRTALQLAAPLLEQELQGRVLASWQGKAYEDLTDPPLEGGRSLGIYLLESALHWLDLDRLLQKKVEKAGGQVLEYAFQHEISRGLSQVLSSKPQLASKQWRLERARAAAQSIYQKRSPLGAQKQQAVDYSSAHATMPLASFELDEPVDSLVEEAVQTILVDRLLRTFCQGQLDKRRLDICVGSYGFELMSGGSKAQVEEHAARSLVYAKLHGLELVFAVHFIVQRAATRQQPVTFPTWPAIPKANEQTRIIELQGPPSMDEAIKATAPSRGPLKIKTVLAPAGQVLWPAQQASMGMHLLKPAVQLEKRRARPILAPVPARHAGWSMQHACKLR</sequence>
<accession>A0AAV1I6C4</accession>
<reference evidence="1 2" key="1">
    <citation type="submission" date="2023-10" db="EMBL/GenBank/DDBJ databases">
        <authorList>
            <person name="Maclean D."/>
            <person name="Macfadyen A."/>
        </authorList>
    </citation>
    <scope>NUCLEOTIDE SEQUENCE [LARGE SCALE GENOMIC DNA]</scope>
</reference>
<evidence type="ECO:0000313" key="2">
    <source>
        <dbReference type="Proteomes" id="UP001314263"/>
    </source>
</evidence>
<gene>
    <name evidence="1" type="ORF">CVIRNUC_005792</name>
</gene>
<dbReference type="AlphaFoldDB" id="A0AAV1I6C4"/>
<organism evidence="1 2">
    <name type="scientific">Coccomyxa viridis</name>
    <dbReference type="NCBI Taxonomy" id="1274662"/>
    <lineage>
        <taxon>Eukaryota</taxon>
        <taxon>Viridiplantae</taxon>
        <taxon>Chlorophyta</taxon>
        <taxon>core chlorophytes</taxon>
        <taxon>Trebouxiophyceae</taxon>
        <taxon>Trebouxiophyceae incertae sedis</taxon>
        <taxon>Coccomyxaceae</taxon>
        <taxon>Coccomyxa</taxon>
    </lineage>
</organism>
<dbReference type="EMBL" id="CAUYUE010000007">
    <property type="protein sequence ID" value="CAK0782583.1"/>
    <property type="molecule type" value="Genomic_DNA"/>
</dbReference>